<evidence type="ECO:0000313" key="1">
    <source>
        <dbReference type="EMBL" id="DAE25309.1"/>
    </source>
</evidence>
<reference evidence="1" key="1">
    <citation type="journal article" date="2021" name="Proc. Natl. Acad. Sci. U.S.A.">
        <title>A Catalog of Tens of Thousands of Viruses from Human Metagenomes Reveals Hidden Associations with Chronic Diseases.</title>
        <authorList>
            <person name="Tisza M.J."/>
            <person name="Buck C.B."/>
        </authorList>
    </citation>
    <scope>NUCLEOTIDE SEQUENCE</scope>
    <source>
        <strain evidence="1">Ctj7g1</strain>
    </source>
</reference>
<proteinExistence type="predicted"/>
<sequence>MPENEHVGATPMANDTTEFRHSDDKEVLYGLSKDIEQAIQASDLHNHLKMAMSEVLHALNFYLGYRKGRDFPQQLLLFPTGTDGRYQGVVDLMVEAAAKPTDRKEIPLTEAKGVIEEMLREVTDRRK</sequence>
<organism evidence="1">
    <name type="scientific">Siphoviridae sp. ctj7g1</name>
    <dbReference type="NCBI Taxonomy" id="2826438"/>
    <lineage>
        <taxon>Viruses</taxon>
        <taxon>Duplodnaviria</taxon>
        <taxon>Heunggongvirae</taxon>
        <taxon>Uroviricota</taxon>
        <taxon>Caudoviricetes</taxon>
    </lineage>
</organism>
<protein>
    <submittedName>
        <fullName evidence="1">Uncharacterized protein</fullName>
    </submittedName>
</protein>
<accession>A0A8S5R2V8</accession>
<name>A0A8S5R2V8_9CAUD</name>
<dbReference type="EMBL" id="BK015796">
    <property type="protein sequence ID" value="DAE25309.1"/>
    <property type="molecule type" value="Genomic_DNA"/>
</dbReference>